<dbReference type="NCBIfam" id="TIGR00486">
    <property type="entry name" value="YbgI_SA1388"/>
    <property type="match status" value="1"/>
</dbReference>
<evidence type="ECO:0000313" key="6">
    <source>
        <dbReference type="EMBL" id="AMD89699.1"/>
    </source>
</evidence>
<comment type="similarity">
    <text evidence="1">Belongs to the GTP cyclohydrolase I type 2/NIF3 family.</text>
</comment>
<dbReference type="Proteomes" id="UP000069241">
    <property type="component" value="Chromosome"/>
</dbReference>
<feature type="binding site" evidence="5">
    <location>
        <position position="65"/>
    </location>
    <ligand>
        <name>a divalent metal cation</name>
        <dbReference type="ChEBI" id="CHEBI:60240"/>
        <label>1</label>
    </ligand>
</feature>
<keyword evidence="4 5" id="KW-0479">Metal-binding</keyword>
<dbReference type="SUPFAM" id="SSF102705">
    <property type="entry name" value="NIF3 (NGG1p interacting factor 3)-like"/>
    <property type="match status" value="1"/>
</dbReference>
<organism evidence="6 7">
    <name type="scientific">Desulfovibrio fairfieldensis</name>
    <dbReference type="NCBI Taxonomy" id="44742"/>
    <lineage>
        <taxon>Bacteria</taxon>
        <taxon>Pseudomonadati</taxon>
        <taxon>Thermodesulfobacteriota</taxon>
        <taxon>Desulfovibrionia</taxon>
        <taxon>Desulfovibrionales</taxon>
        <taxon>Desulfovibrionaceae</taxon>
        <taxon>Desulfovibrio</taxon>
    </lineage>
</organism>
<dbReference type="InterPro" id="IPR036069">
    <property type="entry name" value="DUF34/NIF3_sf"/>
</dbReference>
<reference evidence="7" key="1">
    <citation type="submission" date="2016-02" db="EMBL/GenBank/DDBJ databases">
        <authorList>
            <person name="Holder M.E."/>
            <person name="Ajami N.J."/>
            <person name="Petrosino J.F."/>
        </authorList>
    </citation>
    <scope>NUCLEOTIDE SEQUENCE [LARGE SCALE GENOMIC DNA]</scope>
    <source>
        <strain evidence="7">CCUG 45958</strain>
    </source>
</reference>
<dbReference type="GO" id="GO:0005737">
    <property type="term" value="C:cytoplasm"/>
    <property type="evidence" value="ECO:0007669"/>
    <property type="project" value="TreeGrafter"/>
</dbReference>
<feature type="binding site" evidence="5">
    <location>
        <position position="225"/>
    </location>
    <ligand>
        <name>a divalent metal cation</name>
        <dbReference type="ChEBI" id="CHEBI:60240"/>
        <label>1</label>
    </ligand>
</feature>
<dbReference type="GO" id="GO:0046872">
    <property type="term" value="F:metal ion binding"/>
    <property type="evidence" value="ECO:0007669"/>
    <property type="project" value="UniProtKB-KW"/>
</dbReference>
<protein>
    <recommendedName>
        <fullName evidence="3">GTP cyclohydrolase 1 type 2 homolog</fullName>
    </recommendedName>
</protein>
<dbReference type="FunFam" id="3.40.1390.30:FF:000001">
    <property type="entry name" value="GTP cyclohydrolase 1 type 2"/>
    <property type="match status" value="1"/>
</dbReference>
<dbReference type="PANTHER" id="PTHR13799:SF14">
    <property type="entry name" value="GTP CYCLOHYDROLASE 1 TYPE 2 HOMOLOG"/>
    <property type="match status" value="1"/>
</dbReference>
<dbReference type="Pfam" id="PF01784">
    <property type="entry name" value="DUF34_NIF3"/>
    <property type="match status" value="1"/>
</dbReference>
<dbReference type="STRING" id="44742.AXF13_05995"/>
<evidence type="ECO:0000313" key="7">
    <source>
        <dbReference type="Proteomes" id="UP000069241"/>
    </source>
</evidence>
<evidence type="ECO:0000256" key="2">
    <source>
        <dbReference type="ARBA" id="ARBA00011643"/>
    </source>
</evidence>
<feature type="binding site" evidence="5">
    <location>
        <position position="229"/>
    </location>
    <ligand>
        <name>a divalent metal cation</name>
        <dbReference type="ChEBI" id="CHEBI:60240"/>
        <label>1</label>
    </ligand>
</feature>
<dbReference type="InterPro" id="IPR002678">
    <property type="entry name" value="DUF34/NIF3"/>
</dbReference>
<dbReference type="KEGG" id="dfi:AXF13_05995"/>
<evidence type="ECO:0000256" key="3">
    <source>
        <dbReference type="ARBA" id="ARBA00022112"/>
    </source>
</evidence>
<dbReference type="AlphaFoldDB" id="A0A0X8JJ49"/>
<evidence type="ECO:0000256" key="4">
    <source>
        <dbReference type="ARBA" id="ARBA00022723"/>
    </source>
</evidence>
<accession>A0A0X8JJ49</accession>
<dbReference type="EMBL" id="CP014229">
    <property type="protein sequence ID" value="AMD89699.1"/>
    <property type="molecule type" value="Genomic_DNA"/>
</dbReference>
<dbReference type="RefSeq" id="WP_009301637.1">
    <property type="nucleotide sequence ID" value="NZ_CP014229.1"/>
</dbReference>
<dbReference type="PANTHER" id="PTHR13799">
    <property type="entry name" value="NGG1 INTERACTING FACTOR 3"/>
    <property type="match status" value="1"/>
</dbReference>
<sequence>MQLIEIFSAIEKIAPLDAAAPWDISGLQVAAHRSEADMLAVCLDPTPASVRQALERGAQCILSHHPLALKPALPRRLDAYHEVLCLLLAADVPLYAAHTSLDVNADGPAGWLARELELGNLAVLEATAPPLAAAPLPLGFGLAGDLPAPLSLAQITSALARHIDLSTATVCGPVPESISRLAYCTGSGSSLLREARAAGAQLFITGDVKYHTALEAEICLLDVGHHSLEEEMMRRMSGLLAQRLSGLNVVFVPSVSPLRPVLLP</sequence>
<evidence type="ECO:0000256" key="1">
    <source>
        <dbReference type="ARBA" id="ARBA00006964"/>
    </source>
</evidence>
<proteinExistence type="inferred from homology"/>
<feature type="binding site" evidence="5">
    <location>
        <position position="102"/>
    </location>
    <ligand>
        <name>a divalent metal cation</name>
        <dbReference type="ChEBI" id="CHEBI:60240"/>
        <label>1</label>
    </ligand>
</feature>
<keyword evidence="7" id="KW-1185">Reference proteome</keyword>
<gene>
    <name evidence="6" type="ORF">AXF13_05995</name>
</gene>
<name>A0A0X8JJ49_9BACT</name>
<feature type="binding site" evidence="5">
    <location>
        <position position="64"/>
    </location>
    <ligand>
        <name>a divalent metal cation</name>
        <dbReference type="ChEBI" id="CHEBI:60240"/>
        <label>2</label>
    </ligand>
</feature>
<comment type="subunit">
    <text evidence="2">Homohexamer.</text>
</comment>
<dbReference type="Gene3D" id="3.40.1390.30">
    <property type="entry name" value="NIF3 (NGG1p interacting factor 3)-like"/>
    <property type="match status" value="2"/>
</dbReference>
<evidence type="ECO:0000256" key="5">
    <source>
        <dbReference type="PIRSR" id="PIRSR602678-1"/>
    </source>
</evidence>